<dbReference type="Proteomes" id="UP001152797">
    <property type="component" value="Unassembled WGS sequence"/>
</dbReference>
<dbReference type="EMBL" id="CAMXCT010000035">
    <property type="protein sequence ID" value="CAI3972800.1"/>
    <property type="molecule type" value="Genomic_DNA"/>
</dbReference>
<reference evidence="3" key="2">
    <citation type="submission" date="2024-04" db="EMBL/GenBank/DDBJ databases">
        <authorList>
            <person name="Chen Y."/>
            <person name="Shah S."/>
            <person name="Dougan E. K."/>
            <person name="Thang M."/>
            <person name="Chan C."/>
        </authorList>
    </citation>
    <scope>NUCLEOTIDE SEQUENCE [LARGE SCALE GENOMIC DNA]</scope>
</reference>
<keyword evidence="4" id="KW-1185">Reference proteome</keyword>
<feature type="region of interest" description="Disordered" evidence="1">
    <location>
        <begin position="89"/>
        <end position="112"/>
    </location>
</feature>
<organism evidence="2">
    <name type="scientific">Cladocopium goreaui</name>
    <dbReference type="NCBI Taxonomy" id="2562237"/>
    <lineage>
        <taxon>Eukaryota</taxon>
        <taxon>Sar</taxon>
        <taxon>Alveolata</taxon>
        <taxon>Dinophyceae</taxon>
        <taxon>Suessiales</taxon>
        <taxon>Symbiodiniaceae</taxon>
        <taxon>Cladocopium</taxon>
    </lineage>
</organism>
<proteinExistence type="predicted"/>
<evidence type="ECO:0000313" key="3">
    <source>
        <dbReference type="EMBL" id="CAL1126175.1"/>
    </source>
</evidence>
<dbReference type="AlphaFoldDB" id="A0A9P1FFI3"/>
<protein>
    <submittedName>
        <fullName evidence="2">Uncharacterized protein</fullName>
    </submittedName>
</protein>
<sequence length="112" mass="12576">MHDHYLQPQLFQDGVCQGQAFENLTALHLRIPANGSLKRRLPGILIPTASIHILLISEKDLGFLSGFEPLQFLFRSKSSSFSKVWPSYRHSSSDISLNDENAVMKPPPDGWS</sequence>
<evidence type="ECO:0000313" key="4">
    <source>
        <dbReference type="Proteomes" id="UP001152797"/>
    </source>
</evidence>
<evidence type="ECO:0000256" key="1">
    <source>
        <dbReference type="SAM" id="MobiDB-lite"/>
    </source>
</evidence>
<feature type="compositionally biased region" description="Polar residues" evidence="1">
    <location>
        <begin position="89"/>
        <end position="99"/>
    </location>
</feature>
<dbReference type="EMBL" id="CAMXCT030000035">
    <property type="protein sequence ID" value="CAL4760112.1"/>
    <property type="molecule type" value="Genomic_DNA"/>
</dbReference>
<reference evidence="2" key="1">
    <citation type="submission" date="2022-10" db="EMBL/GenBank/DDBJ databases">
        <authorList>
            <person name="Chen Y."/>
            <person name="Dougan E. K."/>
            <person name="Chan C."/>
            <person name="Rhodes N."/>
            <person name="Thang M."/>
        </authorList>
    </citation>
    <scope>NUCLEOTIDE SEQUENCE</scope>
</reference>
<name>A0A9P1FFI3_9DINO</name>
<dbReference type="EMBL" id="CAMXCT020000035">
    <property type="protein sequence ID" value="CAL1126175.1"/>
    <property type="molecule type" value="Genomic_DNA"/>
</dbReference>
<accession>A0A9P1FFI3</accession>
<evidence type="ECO:0000313" key="2">
    <source>
        <dbReference type="EMBL" id="CAI3972800.1"/>
    </source>
</evidence>
<comment type="caution">
    <text evidence="2">The sequence shown here is derived from an EMBL/GenBank/DDBJ whole genome shotgun (WGS) entry which is preliminary data.</text>
</comment>
<gene>
    <name evidence="2" type="ORF">C1SCF055_LOCUS1346</name>
</gene>